<dbReference type="Pfam" id="PF07992">
    <property type="entry name" value="Pyr_redox_2"/>
    <property type="match status" value="1"/>
</dbReference>
<evidence type="ECO:0000313" key="5">
    <source>
        <dbReference type="EMBL" id="GAG47888.1"/>
    </source>
</evidence>
<comment type="caution">
    <text evidence="5">The sequence shown here is derived from an EMBL/GenBank/DDBJ whole genome shotgun (WGS) entry which is preliminary data.</text>
</comment>
<dbReference type="InterPro" id="IPR023753">
    <property type="entry name" value="FAD/NAD-binding_dom"/>
</dbReference>
<dbReference type="PANTHER" id="PTHR43429:SF3">
    <property type="entry name" value="NITRITE REDUCTASE [NAD(P)H]"/>
    <property type="match status" value="1"/>
</dbReference>
<dbReference type="PANTHER" id="PTHR43429">
    <property type="entry name" value="PYRIDINE NUCLEOTIDE-DISULFIDE OXIDOREDUCTASE DOMAIN-CONTAINING"/>
    <property type="match status" value="1"/>
</dbReference>
<protein>
    <recommendedName>
        <fullName evidence="4">FAD/NAD(P)-binding domain-containing protein</fullName>
    </recommendedName>
</protein>
<dbReference type="Gene3D" id="3.30.390.30">
    <property type="match status" value="1"/>
</dbReference>
<keyword evidence="2" id="KW-0285">Flavoprotein</keyword>
<feature type="non-terminal residue" evidence="5">
    <location>
        <position position="155"/>
    </location>
</feature>
<organism evidence="5">
    <name type="scientific">marine sediment metagenome</name>
    <dbReference type="NCBI Taxonomy" id="412755"/>
    <lineage>
        <taxon>unclassified sequences</taxon>
        <taxon>metagenomes</taxon>
        <taxon>ecological metagenomes</taxon>
    </lineage>
</organism>
<proteinExistence type="predicted"/>
<keyword evidence="3" id="KW-0274">FAD</keyword>
<name>X0YGZ4_9ZZZZ</name>
<sequence length="155" mass="16812">GELEVDFIFFATGVKPNVELARKGGLQIGRTGAIAVNQYLQTSDPDIYAVGDCMENWDVIMGSKTRRLMVTTAGITGEVAATNLVLGNTIPYQGTTMTFIIEIFGYQVGSVGFTERLAREKGLDVVSHITTTLSTRPKYGREPIYCKLIAERGAG</sequence>
<accession>X0YGZ4</accession>
<evidence type="ECO:0000256" key="1">
    <source>
        <dbReference type="ARBA" id="ARBA00001974"/>
    </source>
</evidence>
<evidence type="ECO:0000256" key="3">
    <source>
        <dbReference type="ARBA" id="ARBA00022827"/>
    </source>
</evidence>
<dbReference type="Gene3D" id="3.50.50.60">
    <property type="entry name" value="FAD/NAD(P)-binding domain"/>
    <property type="match status" value="1"/>
</dbReference>
<evidence type="ECO:0000256" key="2">
    <source>
        <dbReference type="ARBA" id="ARBA00022630"/>
    </source>
</evidence>
<dbReference type="PRINTS" id="PR00368">
    <property type="entry name" value="FADPNR"/>
</dbReference>
<dbReference type="GO" id="GO:0016491">
    <property type="term" value="F:oxidoreductase activity"/>
    <property type="evidence" value="ECO:0007669"/>
    <property type="project" value="InterPro"/>
</dbReference>
<dbReference type="AlphaFoldDB" id="X0YGZ4"/>
<dbReference type="SUPFAM" id="SSF55424">
    <property type="entry name" value="FAD/NAD-linked reductases, dimerisation (C-terminal) domain"/>
    <property type="match status" value="1"/>
</dbReference>
<dbReference type="InterPro" id="IPR016156">
    <property type="entry name" value="FAD/NAD-linked_Rdtase_dimer_sf"/>
</dbReference>
<comment type="cofactor">
    <cofactor evidence="1">
        <name>FAD</name>
        <dbReference type="ChEBI" id="CHEBI:57692"/>
    </cofactor>
</comment>
<dbReference type="SUPFAM" id="SSF51905">
    <property type="entry name" value="FAD/NAD(P)-binding domain"/>
    <property type="match status" value="1"/>
</dbReference>
<feature type="non-terminal residue" evidence="5">
    <location>
        <position position="1"/>
    </location>
</feature>
<dbReference type="EMBL" id="BARS01057018">
    <property type="protein sequence ID" value="GAG47888.1"/>
    <property type="molecule type" value="Genomic_DNA"/>
</dbReference>
<feature type="domain" description="FAD/NAD(P)-binding" evidence="4">
    <location>
        <begin position="2"/>
        <end position="61"/>
    </location>
</feature>
<gene>
    <name evidence="5" type="ORF">S01H1_83768</name>
</gene>
<reference evidence="5" key="1">
    <citation type="journal article" date="2014" name="Front. Microbiol.">
        <title>High frequency of phylogenetically diverse reductive dehalogenase-homologous genes in deep subseafloor sedimentary metagenomes.</title>
        <authorList>
            <person name="Kawai M."/>
            <person name="Futagami T."/>
            <person name="Toyoda A."/>
            <person name="Takaki Y."/>
            <person name="Nishi S."/>
            <person name="Hori S."/>
            <person name="Arai W."/>
            <person name="Tsubouchi T."/>
            <person name="Morono Y."/>
            <person name="Uchiyama I."/>
            <person name="Ito T."/>
            <person name="Fujiyama A."/>
            <person name="Inagaki F."/>
            <person name="Takami H."/>
        </authorList>
    </citation>
    <scope>NUCLEOTIDE SEQUENCE</scope>
    <source>
        <strain evidence="5">Expedition CK06-06</strain>
    </source>
</reference>
<dbReference type="InterPro" id="IPR050260">
    <property type="entry name" value="FAD-bd_OxRdtase"/>
</dbReference>
<evidence type="ECO:0000259" key="4">
    <source>
        <dbReference type="Pfam" id="PF07992"/>
    </source>
</evidence>
<dbReference type="InterPro" id="IPR036188">
    <property type="entry name" value="FAD/NAD-bd_sf"/>
</dbReference>